<dbReference type="GO" id="GO:0042597">
    <property type="term" value="C:periplasmic space"/>
    <property type="evidence" value="ECO:0007669"/>
    <property type="project" value="InterPro"/>
</dbReference>
<comment type="caution">
    <text evidence="5">The sequence shown here is derived from an EMBL/GenBank/DDBJ whole genome shotgun (WGS) entry which is preliminary data.</text>
</comment>
<proteinExistence type="predicted"/>
<evidence type="ECO:0000256" key="1">
    <source>
        <dbReference type="ARBA" id="ARBA00022729"/>
    </source>
</evidence>
<evidence type="ECO:0000313" key="5">
    <source>
        <dbReference type="EMBL" id="RHB35557.1"/>
    </source>
</evidence>
<organism evidence="5 6">
    <name type="scientific">Bacteroides nordii</name>
    <dbReference type="NCBI Taxonomy" id="291645"/>
    <lineage>
        <taxon>Bacteria</taxon>
        <taxon>Pseudomonadati</taxon>
        <taxon>Bacteroidota</taxon>
        <taxon>Bacteroidia</taxon>
        <taxon>Bacteroidales</taxon>
        <taxon>Bacteroidaceae</taxon>
        <taxon>Bacteroides</taxon>
    </lineage>
</organism>
<dbReference type="Pfam" id="PF05426">
    <property type="entry name" value="Alginate_lyase"/>
    <property type="match status" value="1"/>
</dbReference>
<sequence>MKKHILLLFLLVGGSLAVKGQSTDNVDLMFPNLMMTRYHYDKMKEDIEKKGNNPPKSAYIKQMRNPAESIVNNDRKTTTAVSTSNNPNNVDISGEMDAIYQLCVVYAFSQDEKFLNKAVEYLKAWGKVNVAVSKSNIHESAYTPAVEGYSIIRNVISQEDREEIDSWFRKRVNVFIKDNDLRENNWGTCLHQQFYHYGLALNDKTVIDYFKNRYPAWVKNNLYPNGTTTDLLGRDAFAYHAYDLLFFAEICHAIACYEGYEAADEFYARDVNWGASIKKSVDFWKPYLLDPAKNPHLEFVDTEWAPDKQRSDYNKPYNPGGTMYAADEIFEMDHDLIRAVEKYRGGNPFYTWRLTLSNLRWYYGTGEQ</sequence>
<dbReference type="RefSeq" id="WP_122201509.1">
    <property type="nucleotide sequence ID" value="NZ_CABJFV010000006.1"/>
</dbReference>
<name>A0A413VPJ6_9BACE</name>
<dbReference type="Gene3D" id="1.50.10.100">
    <property type="entry name" value="Chondroitin AC/alginate lyase"/>
    <property type="match status" value="1"/>
</dbReference>
<dbReference type="InterPro" id="IPR008397">
    <property type="entry name" value="Alginate_lyase_dom"/>
</dbReference>
<evidence type="ECO:0000313" key="6">
    <source>
        <dbReference type="Proteomes" id="UP000284379"/>
    </source>
</evidence>
<keyword evidence="1 3" id="KW-0732">Signal</keyword>
<keyword evidence="2" id="KW-0456">Lyase</keyword>
<evidence type="ECO:0000256" key="2">
    <source>
        <dbReference type="ARBA" id="ARBA00023239"/>
    </source>
</evidence>
<reference evidence="5 6" key="1">
    <citation type="submission" date="2018-08" db="EMBL/GenBank/DDBJ databases">
        <title>A genome reference for cultivated species of the human gut microbiota.</title>
        <authorList>
            <person name="Zou Y."/>
            <person name="Xue W."/>
            <person name="Luo G."/>
        </authorList>
    </citation>
    <scope>NUCLEOTIDE SEQUENCE [LARGE SCALE GENOMIC DNA]</scope>
    <source>
        <strain evidence="5 6">AM40-30BH</strain>
    </source>
</reference>
<feature type="chain" id="PRO_5019335451" description="Alginate lyase domain-containing protein" evidence="3">
    <location>
        <begin position="21"/>
        <end position="368"/>
    </location>
</feature>
<evidence type="ECO:0000259" key="4">
    <source>
        <dbReference type="Pfam" id="PF05426"/>
    </source>
</evidence>
<dbReference type="Proteomes" id="UP000284379">
    <property type="component" value="Unassembled WGS sequence"/>
</dbReference>
<dbReference type="EMBL" id="QSGO01000006">
    <property type="protein sequence ID" value="RHB35557.1"/>
    <property type="molecule type" value="Genomic_DNA"/>
</dbReference>
<feature type="signal peptide" evidence="3">
    <location>
        <begin position="1"/>
        <end position="20"/>
    </location>
</feature>
<dbReference type="AlphaFoldDB" id="A0A413VPJ6"/>
<protein>
    <recommendedName>
        <fullName evidence="4">Alginate lyase domain-containing protein</fullName>
    </recommendedName>
</protein>
<gene>
    <name evidence="5" type="ORF">DW888_10605</name>
</gene>
<evidence type="ECO:0000256" key="3">
    <source>
        <dbReference type="SAM" id="SignalP"/>
    </source>
</evidence>
<dbReference type="SUPFAM" id="SSF48230">
    <property type="entry name" value="Chondroitin AC/alginate lyase"/>
    <property type="match status" value="1"/>
</dbReference>
<feature type="domain" description="Alginate lyase" evidence="4">
    <location>
        <begin position="82"/>
        <end position="292"/>
    </location>
</feature>
<dbReference type="InterPro" id="IPR008929">
    <property type="entry name" value="Chondroitin_lyas"/>
</dbReference>
<accession>A0A413VPJ6</accession>
<dbReference type="GO" id="GO:0016829">
    <property type="term" value="F:lyase activity"/>
    <property type="evidence" value="ECO:0007669"/>
    <property type="project" value="UniProtKB-KW"/>
</dbReference>